<keyword evidence="1" id="KW-0472">Membrane</keyword>
<feature type="domain" description="DUF4190" evidence="2">
    <location>
        <begin position="20"/>
        <end position="74"/>
    </location>
</feature>
<evidence type="ECO:0000313" key="3">
    <source>
        <dbReference type="EMBL" id="GAA0214662.1"/>
    </source>
</evidence>
<proteinExistence type="predicted"/>
<protein>
    <recommendedName>
        <fullName evidence="2">DUF4190 domain-containing protein</fullName>
    </recommendedName>
</protein>
<evidence type="ECO:0000313" key="4">
    <source>
        <dbReference type="Proteomes" id="UP001500416"/>
    </source>
</evidence>
<dbReference type="EMBL" id="BAAABU010000002">
    <property type="protein sequence ID" value="GAA0214662.1"/>
    <property type="molecule type" value="Genomic_DNA"/>
</dbReference>
<dbReference type="InterPro" id="IPR025241">
    <property type="entry name" value="DUF4190"/>
</dbReference>
<evidence type="ECO:0000256" key="1">
    <source>
        <dbReference type="SAM" id="Phobius"/>
    </source>
</evidence>
<evidence type="ECO:0000259" key="2">
    <source>
        <dbReference type="Pfam" id="PF13828"/>
    </source>
</evidence>
<keyword evidence="1" id="KW-1133">Transmembrane helix</keyword>
<feature type="transmembrane region" description="Helical" evidence="1">
    <location>
        <begin position="20"/>
        <end position="41"/>
    </location>
</feature>
<feature type="transmembrane region" description="Helical" evidence="1">
    <location>
        <begin position="61"/>
        <end position="86"/>
    </location>
</feature>
<reference evidence="4" key="1">
    <citation type="journal article" date="2019" name="Int. J. Syst. Evol. Microbiol.">
        <title>The Global Catalogue of Microorganisms (GCM) 10K type strain sequencing project: providing services to taxonomists for standard genome sequencing and annotation.</title>
        <authorList>
            <consortium name="The Broad Institute Genomics Platform"/>
            <consortium name="The Broad Institute Genome Sequencing Center for Infectious Disease"/>
            <person name="Wu L."/>
            <person name="Ma J."/>
        </authorList>
    </citation>
    <scope>NUCLEOTIDE SEQUENCE [LARGE SCALE GENOMIC DNA]</scope>
    <source>
        <strain evidence="4">JCM 3380</strain>
    </source>
</reference>
<sequence length="100" mass="10583">MTYYQQPGYYAPPPRGTNGMAIAALICAFVFAPAGIVLGIVAKNQIKRTGEDGRGLATAGIVLGSVFTVLGIIAIILWVVAVYWIVREGGEIISTLTVTR</sequence>
<dbReference type="Proteomes" id="UP001500416">
    <property type="component" value="Unassembled WGS sequence"/>
</dbReference>
<gene>
    <name evidence="3" type="ORF">GCM10010492_10570</name>
</gene>
<dbReference type="Pfam" id="PF13828">
    <property type="entry name" value="DUF4190"/>
    <property type="match status" value="1"/>
</dbReference>
<organism evidence="3 4">
    <name type="scientific">Saccharothrix mutabilis subsp. mutabilis</name>
    <dbReference type="NCBI Taxonomy" id="66855"/>
    <lineage>
        <taxon>Bacteria</taxon>
        <taxon>Bacillati</taxon>
        <taxon>Actinomycetota</taxon>
        <taxon>Actinomycetes</taxon>
        <taxon>Pseudonocardiales</taxon>
        <taxon>Pseudonocardiaceae</taxon>
        <taxon>Saccharothrix</taxon>
    </lineage>
</organism>
<dbReference type="RefSeq" id="WP_343932468.1">
    <property type="nucleotide sequence ID" value="NZ_BAAABU010000002.1"/>
</dbReference>
<name>A0ABP3CT55_9PSEU</name>
<keyword evidence="4" id="KW-1185">Reference proteome</keyword>
<accession>A0ABP3CT55</accession>
<keyword evidence="1" id="KW-0812">Transmembrane</keyword>
<comment type="caution">
    <text evidence="3">The sequence shown here is derived from an EMBL/GenBank/DDBJ whole genome shotgun (WGS) entry which is preliminary data.</text>
</comment>